<dbReference type="SMART" id="SM00387">
    <property type="entry name" value="HATPase_c"/>
    <property type="match status" value="1"/>
</dbReference>
<dbReference type="AlphaFoldDB" id="A0A0F9DAG1"/>
<feature type="non-terminal residue" evidence="8">
    <location>
        <position position="1"/>
    </location>
</feature>
<sequence>RKRAEEALRRRTVELEALQETILNLITPHDLNTLLKTIVERAARLLNTKGGGLYLCDPNKQEVQCVVSLNTTCDYSGTILKYGEGAAGTAAQTAKPIIIDDYRTWSKRAAVFDEDHTSLAVLCVPMIWQGRVTGVLDVFSDLEDRCFTQADLELLILFANHAAIAVENTKLHEQSKKEIAKRKLAEASVRKAHDELEKRVEERTAELIKAQDHIIRSERLAATGQLAASVAHEINSPLQAITVLLGKMKMENEGNKELIGDIDILKKAFSNVRDTVKKLMDLNRPGQENKQRINVNAIADSTVALMKSHLKLNKVKIETDLSPKVPDIIASPQQLGHVFLNLINNSVEAMSGVSKSGTRWKERAKIGGEISIKTKLEKDSIIIQVSDTGPGIAEEDLDHIFDPFYTKKKTMGMGVGLSICNGIIEDHNGTIEARNAKEGAVFTITLPVNKV</sequence>
<dbReference type="InterPro" id="IPR003018">
    <property type="entry name" value="GAF"/>
</dbReference>
<dbReference type="PRINTS" id="PR00344">
    <property type="entry name" value="BCTRLSENSOR"/>
</dbReference>
<keyword evidence="6" id="KW-0902">Two-component regulatory system</keyword>
<evidence type="ECO:0000256" key="3">
    <source>
        <dbReference type="ARBA" id="ARBA00022741"/>
    </source>
</evidence>
<accession>A0A0F9DAG1</accession>
<dbReference type="Gene3D" id="1.10.287.130">
    <property type="match status" value="1"/>
</dbReference>
<dbReference type="CDD" id="cd00082">
    <property type="entry name" value="HisKA"/>
    <property type="match status" value="1"/>
</dbReference>
<protein>
    <recommendedName>
        <fullName evidence="7">Histidine kinase domain-containing protein</fullName>
    </recommendedName>
</protein>
<proteinExistence type="predicted"/>
<keyword evidence="5" id="KW-0067">ATP-binding</keyword>
<keyword evidence="4" id="KW-0418">Kinase</keyword>
<feature type="domain" description="Histidine kinase" evidence="7">
    <location>
        <begin position="229"/>
        <end position="450"/>
    </location>
</feature>
<dbReference type="GO" id="GO:0000155">
    <property type="term" value="F:phosphorelay sensor kinase activity"/>
    <property type="evidence" value="ECO:0007669"/>
    <property type="project" value="InterPro"/>
</dbReference>
<dbReference type="PROSITE" id="PS50109">
    <property type="entry name" value="HIS_KIN"/>
    <property type="match status" value="1"/>
</dbReference>
<dbReference type="Pfam" id="PF02518">
    <property type="entry name" value="HATPase_c"/>
    <property type="match status" value="1"/>
</dbReference>
<evidence type="ECO:0000256" key="4">
    <source>
        <dbReference type="ARBA" id="ARBA00022777"/>
    </source>
</evidence>
<dbReference type="GO" id="GO:0005524">
    <property type="term" value="F:ATP binding"/>
    <property type="evidence" value="ECO:0007669"/>
    <property type="project" value="UniProtKB-KW"/>
</dbReference>
<dbReference type="PANTHER" id="PTHR43065">
    <property type="entry name" value="SENSOR HISTIDINE KINASE"/>
    <property type="match status" value="1"/>
</dbReference>
<dbReference type="SUPFAM" id="SSF55781">
    <property type="entry name" value="GAF domain-like"/>
    <property type="match status" value="1"/>
</dbReference>
<evidence type="ECO:0000256" key="5">
    <source>
        <dbReference type="ARBA" id="ARBA00022840"/>
    </source>
</evidence>
<dbReference type="Pfam" id="PF13185">
    <property type="entry name" value="GAF_2"/>
    <property type="match status" value="1"/>
</dbReference>
<keyword evidence="1" id="KW-0597">Phosphoprotein</keyword>
<dbReference type="Gene3D" id="3.30.565.10">
    <property type="entry name" value="Histidine kinase-like ATPase, C-terminal domain"/>
    <property type="match status" value="1"/>
</dbReference>
<keyword evidence="3" id="KW-0547">Nucleotide-binding</keyword>
<reference evidence="8" key="1">
    <citation type="journal article" date="2015" name="Nature">
        <title>Complex archaea that bridge the gap between prokaryotes and eukaryotes.</title>
        <authorList>
            <person name="Spang A."/>
            <person name="Saw J.H."/>
            <person name="Jorgensen S.L."/>
            <person name="Zaremba-Niedzwiedzka K."/>
            <person name="Martijn J."/>
            <person name="Lind A.E."/>
            <person name="van Eijk R."/>
            <person name="Schleper C."/>
            <person name="Guy L."/>
            <person name="Ettema T.J."/>
        </authorList>
    </citation>
    <scope>NUCLEOTIDE SEQUENCE</scope>
</reference>
<evidence type="ECO:0000313" key="8">
    <source>
        <dbReference type="EMBL" id="KKL58664.1"/>
    </source>
</evidence>
<dbReference type="SMART" id="SM00065">
    <property type="entry name" value="GAF"/>
    <property type="match status" value="1"/>
</dbReference>
<dbReference type="Gene3D" id="3.30.450.40">
    <property type="match status" value="1"/>
</dbReference>
<name>A0A0F9DAG1_9ZZZZ</name>
<dbReference type="InterPro" id="IPR004358">
    <property type="entry name" value="Sig_transdc_His_kin-like_C"/>
</dbReference>
<dbReference type="InterPro" id="IPR029016">
    <property type="entry name" value="GAF-like_dom_sf"/>
</dbReference>
<keyword evidence="2" id="KW-0808">Transferase</keyword>
<comment type="caution">
    <text evidence="8">The sequence shown here is derived from an EMBL/GenBank/DDBJ whole genome shotgun (WGS) entry which is preliminary data.</text>
</comment>
<dbReference type="PANTHER" id="PTHR43065:SF10">
    <property type="entry name" value="PEROXIDE STRESS-ACTIVATED HISTIDINE KINASE MAK3"/>
    <property type="match status" value="1"/>
</dbReference>
<dbReference type="InterPro" id="IPR005467">
    <property type="entry name" value="His_kinase_dom"/>
</dbReference>
<dbReference type="SUPFAM" id="SSF47384">
    <property type="entry name" value="Homodimeric domain of signal transducing histidine kinase"/>
    <property type="match status" value="1"/>
</dbReference>
<organism evidence="8">
    <name type="scientific">marine sediment metagenome</name>
    <dbReference type="NCBI Taxonomy" id="412755"/>
    <lineage>
        <taxon>unclassified sequences</taxon>
        <taxon>metagenomes</taxon>
        <taxon>ecological metagenomes</taxon>
    </lineage>
</organism>
<evidence type="ECO:0000256" key="6">
    <source>
        <dbReference type="ARBA" id="ARBA00023012"/>
    </source>
</evidence>
<dbReference type="InterPro" id="IPR003661">
    <property type="entry name" value="HisK_dim/P_dom"/>
</dbReference>
<gene>
    <name evidence="8" type="ORF">LCGC14_2223120</name>
</gene>
<dbReference type="InterPro" id="IPR036097">
    <property type="entry name" value="HisK_dim/P_sf"/>
</dbReference>
<dbReference type="InterPro" id="IPR003594">
    <property type="entry name" value="HATPase_dom"/>
</dbReference>
<dbReference type="SUPFAM" id="SSF55874">
    <property type="entry name" value="ATPase domain of HSP90 chaperone/DNA topoisomerase II/histidine kinase"/>
    <property type="match status" value="1"/>
</dbReference>
<dbReference type="InterPro" id="IPR036890">
    <property type="entry name" value="HATPase_C_sf"/>
</dbReference>
<evidence type="ECO:0000259" key="7">
    <source>
        <dbReference type="PROSITE" id="PS50109"/>
    </source>
</evidence>
<evidence type="ECO:0000256" key="1">
    <source>
        <dbReference type="ARBA" id="ARBA00022553"/>
    </source>
</evidence>
<dbReference type="EMBL" id="LAZR01029744">
    <property type="protein sequence ID" value="KKL58664.1"/>
    <property type="molecule type" value="Genomic_DNA"/>
</dbReference>
<evidence type="ECO:0000256" key="2">
    <source>
        <dbReference type="ARBA" id="ARBA00022679"/>
    </source>
</evidence>